<dbReference type="RefSeq" id="WP_151473194.1">
    <property type="nucleotide sequence ID" value="NZ_WBKG01000036.1"/>
</dbReference>
<evidence type="ECO:0000313" key="6">
    <source>
        <dbReference type="Proteomes" id="UP000442990"/>
    </source>
</evidence>
<feature type="domain" description="Ricin B lectin" evidence="3">
    <location>
        <begin position="1"/>
        <end position="125"/>
    </location>
</feature>
<dbReference type="Proteomes" id="UP000442990">
    <property type="component" value="Unassembled WGS sequence"/>
</dbReference>
<evidence type="ECO:0000313" key="5">
    <source>
        <dbReference type="EMBL" id="KAB1980818.1"/>
    </source>
</evidence>
<dbReference type="Pfam" id="PF00652">
    <property type="entry name" value="Ricin_B_lectin"/>
    <property type="match status" value="1"/>
</dbReference>
<gene>
    <name evidence="5" type="ORF">F8144_33395</name>
</gene>
<dbReference type="CDD" id="cd23451">
    <property type="entry name" value="beta-trefoil_Ricin_laminarinase"/>
    <property type="match status" value="1"/>
</dbReference>
<keyword evidence="2" id="KW-1015">Disulfide bond</keyword>
<dbReference type="InterPro" id="IPR006558">
    <property type="entry name" value="LamG-like"/>
</dbReference>
<dbReference type="SMART" id="SM00560">
    <property type="entry name" value="LamGL"/>
    <property type="match status" value="1"/>
</dbReference>
<comment type="caution">
    <text evidence="5">The sequence shown here is derived from an EMBL/GenBank/DDBJ whole genome shotgun (WGS) entry which is preliminary data.</text>
</comment>
<organism evidence="5 6">
    <name type="scientific">Streptomyces triticiradicis</name>
    <dbReference type="NCBI Taxonomy" id="2651189"/>
    <lineage>
        <taxon>Bacteria</taxon>
        <taxon>Bacillati</taxon>
        <taxon>Actinomycetota</taxon>
        <taxon>Actinomycetes</taxon>
        <taxon>Kitasatosporales</taxon>
        <taxon>Streptomycetaceae</taxon>
        <taxon>Streptomyces</taxon>
    </lineage>
</organism>
<dbReference type="SMART" id="SM00458">
    <property type="entry name" value="RICIN"/>
    <property type="match status" value="1"/>
</dbReference>
<sequence>MLDSSNKNLCLDIAGGRTTNGTPGQMYTCNGTDAQNFTLGTDHTVHALGKCPDATKGDTDNGTLVQLCQCNTTGSQEWIPGPYPGTLKNPQSGRCLADPVSNRTPRTQVVIWDCKNLADQKWAATDNNVLPAAQPVLPVGIGEQDYPTAASPGDVQGTGFPALYAASRSGRMIEYPGAAADGGTAQFTAAVSIGHVHRPSDRWRLDGTADSIRPANGLTLNGGATVTADTSRGSALALNGSTGYAATSAPVLDTSRSYTVSAWANLSSLTANSTFVSQSGTSANGLHLYCSSGAHAFVFGHAHADDTGGDFTSAYGPTTGAQSPRTNTWFHLVGVFDADAQQLRLYVNGDLADTSAYGGKVWNATGPLQIGRRISKGSHGEYADGKVADVQLFTEALTPGGVASLDRNRPVPTRLS</sequence>
<evidence type="ECO:0000256" key="2">
    <source>
        <dbReference type="ARBA" id="ARBA00023157"/>
    </source>
</evidence>
<protein>
    <recommendedName>
        <fullName evidence="7">Ricin-type beta-trefoil lectin domain protein</fullName>
    </recommendedName>
</protein>
<evidence type="ECO:0000259" key="3">
    <source>
        <dbReference type="SMART" id="SM00458"/>
    </source>
</evidence>
<dbReference type="AlphaFoldDB" id="A0A7J5D6T2"/>
<dbReference type="InterPro" id="IPR013320">
    <property type="entry name" value="ConA-like_dom_sf"/>
</dbReference>
<dbReference type="EMBL" id="WBKG01000036">
    <property type="protein sequence ID" value="KAB1980818.1"/>
    <property type="molecule type" value="Genomic_DNA"/>
</dbReference>
<dbReference type="Pfam" id="PF13385">
    <property type="entry name" value="Laminin_G_3"/>
    <property type="match status" value="1"/>
</dbReference>
<evidence type="ECO:0008006" key="7">
    <source>
        <dbReference type="Google" id="ProtNLM"/>
    </source>
</evidence>
<accession>A0A7J5D6T2</accession>
<evidence type="ECO:0000256" key="1">
    <source>
        <dbReference type="ARBA" id="ARBA00022729"/>
    </source>
</evidence>
<dbReference type="InterPro" id="IPR035992">
    <property type="entry name" value="Ricin_B-like_lectins"/>
</dbReference>
<dbReference type="SUPFAM" id="SSF50370">
    <property type="entry name" value="Ricin B-like lectins"/>
    <property type="match status" value="1"/>
</dbReference>
<dbReference type="InterPro" id="IPR000772">
    <property type="entry name" value="Ricin_B_lectin"/>
</dbReference>
<evidence type="ECO:0000259" key="4">
    <source>
        <dbReference type="SMART" id="SM00560"/>
    </source>
</evidence>
<dbReference type="Gene3D" id="2.80.10.50">
    <property type="match status" value="1"/>
</dbReference>
<keyword evidence="1" id="KW-0732">Signal</keyword>
<proteinExistence type="predicted"/>
<keyword evidence="6" id="KW-1185">Reference proteome</keyword>
<name>A0A7J5D6T2_9ACTN</name>
<dbReference type="PROSITE" id="PS50231">
    <property type="entry name" value="RICIN_B_LECTIN"/>
    <property type="match status" value="1"/>
</dbReference>
<feature type="domain" description="LamG-like jellyroll fold" evidence="4">
    <location>
        <begin position="256"/>
        <end position="400"/>
    </location>
</feature>
<dbReference type="Gene3D" id="2.60.120.200">
    <property type="match status" value="1"/>
</dbReference>
<dbReference type="SUPFAM" id="SSF49899">
    <property type="entry name" value="Concanavalin A-like lectins/glucanases"/>
    <property type="match status" value="1"/>
</dbReference>
<reference evidence="5 6" key="1">
    <citation type="submission" date="2019-09" db="EMBL/GenBank/DDBJ databases">
        <title>Isolation and identification of active actinomycetes.</title>
        <authorList>
            <person name="Yu Z."/>
            <person name="Han C."/>
            <person name="Yu B."/>
        </authorList>
    </citation>
    <scope>NUCLEOTIDE SEQUENCE [LARGE SCALE GENOMIC DNA]</scope>
    <source>
        <strain evidence="5 6">NEAU-H2</strain>
    </source>
</reference>